<reference evidence="7 8" key="1">
    <citation type="submission" date="2016-04" db="EMBL/GenBank/DDBJ databases">
        <title>Draft genome of Fonsecaea erecta CBS 125763.</title>
        <authorList>
            <person name="Weiss V.A."/>
            <person name="Vicente V.A."/>
            <person name="Raittz R.T."/>
            <person name="Moreno L.F."/>
            <person name="De Souza E.M."/>
            <person name="Pedrosa F.O."/>
            <person name="Steffens M.B."/>
            <person name="Faoro H."/>
            <person name="Tadra-Sfeir M.Z."/>
            <person name="Najafzadeh M.J."/>
            <person name="Felipe M.S."/>
            <person name="Teixeira M."/>
            <person name="Sun J."/>
            <person name="Xi L."/>
            <person name="Gomes R."/>
            <person name="De Azevedo C.M."/>
            <person name="Salgado C.G."/>
            <person name="Da Silva M.B."/>
            <person name="Nascimento M.F."/>
            <person name="Queiroz-Telles F."/>
            <person name="Attili D.S."/>
            <person name="Gorbushina A."/>
        </authorList>
    </citation>
    <scope>NUCLEOTIDE SEQUENCE [LARGE SCALE GENOMIC DNA]</scope>
    <source>
        <strain evidence="7 8">CBS 125763</strain>
    </source>
</reference>
<name>A0A178ZZY3_9EURO</name>
<dbReference type="Gene3D" id="3.50.50.60">
    <property type="entry name" value="FAD/NAD(P)-binding domain"/>
    <property type="match status" value="2"/>
</dbReference>
<dbReference type="EMBL" id="LVYI01000001">
    <property type="protein sequence ID" value="OAP64535.1"/>
    <property type="molecule type" value="Genomic_DNA"/>
</dbReference>
<dbReference type="Proteomes" id="UP000078343">
    <property type="component" value="Unassembled WGS sequence"/>
</dbReference>
<dbReference type="OrthoDB" id="66881at2759"/>
<evidence type="ECO:0000256" key="1">
    <source>
        <dbReference type="ARBA" id="ARBA00009183"/>
    </source>
</evidence>
<dbReference type="PIRSF" id="PIRSF000332">
    <property type="entry name" value="FMO"/>
    <property type="match status" value="1"/>
</dbReference>
<dbReference type="InterPro" id="IPR050346">
    <property type="entry name" value="FMO-like"/>
</dbReference>
<dbReference type="STRING" id="1367422.A0A178ZZY3"/>
<evidence type="ECO:0000256" key="4">
    <source>
        <dbReference type="ARBA" id="ARBA00022857"/>
    </source>
</evidence>
<dbReference type="GO" id="GO:0004499">
    <property type="term" value="F:N,N-dimethylaniline monooxygenase activity"/>
    <property type="evidence" value="ECO:0007669"/>
    <property type="project" value="InterPro"/>
</dbReference>
<feature type="region of interest" description="Disordered" evidence="6">
    <location>
        <begin position="53"/>
        <end position="86"/>
    </location>
</feature>
<dbReference type="Pfam" id="PF00743">
    <property type="entry name" value="FMO-like"/>
    <property type="match status" value="3"/>
</dbReference>
<dbReference type="InterPro" id="IPR036188">
    <property type="entry name" value="FAD/NAD-bd_sf"/>
</dbReference>
<evidence type="ECO:0008006" key="9">
    <source>
        <dbReference type="Google" id="ProtNLM"/>
    </source>
</evidence>
<accession>A0A178ZZY3</accession>
<evidence type="ECO:0000313" key="8">
    <source>
        <dbReference type="Proteomes" id="UP000078343"/>
    </source>
</evidence>
<keyword evidence="3" id="KW-0274">FAD</keyword>
<dbReference type="PANTHER" id="PTHR23023">
    <property type="entry name" value="DIMETHYLANILINE MONOOXYGENASE"/>
    <property type="match status" value="1"/>
</dbReference>
<dbReference type="GO" id="GO:0050661">
    <property type="term" value="F:NADP binding"/>
    <property type="evidence" value="ECO:0007669"/>
    <property type="project" value="InterPro"/>
</dbReference>
<sequence length="515" mass="57653">MAQNKTKKVAVIGAGISGVCSAAHLLRHGLEVVVFERSGIAGGVWHFDERSAEDPLYPNELPSRGDYETRPELAFSTPPPEDVDKDKQEIAHAPPGPCYAGLKNNVSTREMRTTLHSWPAGTEDFVNQNVLEEYIQNIAIEHGVSAITQYHTRVEDVRKQSGEWLVRTTTLQKGRTGLRFLERRWTFDAVVVASGHYNMPRIPDFPGLKEWKHGWPDRVWHSKRYRSPRIFQDQNILLIGAGVSSNDIAKESAAYANHIYQSSRGGAFDLPASFLPHGATRIGAVKAFQLNEDHNVSTVNSGPIPGKVILESGEELTNIHSVILCTGYITSYPFLPHLHRDDVPASQADSTVLVTAEGDMVHNLHKDMFYIEDPSLVFVGAPYHIATFSLFEFQAQAVARVLSGKAELPSKQQMREEYNERVRTRGLGRDFHSLKALGAEEAYVDDLVQWVNEDAARLGIDDKMQGHTPEWHVAKLGREARMKLLMSAKEQERQERQEKQERIGVEVLPVTAKTA</sequence>
<dbReference type="InterPro" id="IPR000960">
    <property type="entry name" value="Flavin_mOase"/>
</dbReference>
<protein>
    <recommendedName>
        <fullName evidence="9">FAD dependent oxidoreductase domain-containing protein</fullName>
    </recommendedName>
</protein>
<keyword evidence="5" id="KW-0560">Oxidoreductase</keyword>
<evidence type="ECO:0000256" key="3">
    <source>
        <dbReference type="ARBA" id="ARBA00022827"/>
    </source>
</evidence>
<dbReference type="PRINTS" id="PR00419">
    <property type="entry name" value="ADXRDTASE"/>
</dbReference>
<organism evidence="7 8">
    <name type="scientific">Fonsecaea erecta</name>
    <dbReference type="NCBI Taxonomy" id="1367422"/>
    <lineage>
        <taxon>Eukaryota</taxon>
        <taxon>Fungi</taxon>
        <taxon>Dikarya</taxon>
        <taxon>Ascomycota</taxon>
        <taxon>Pezizomycotina</taxon>
        <taxon>Eurotiomycetes</taxon>
        <taxon>Chaetothyriomycetidae</taxon>
        <taxon>Chaetothyriales</taxon>
        <taxon>Herpotrichiellaceae</taxon>
        <taxon>Fonsecaea</taxon>
    </lineage>
</organism>
<keyword evidence="2" id="KW-0285">Flavoprotein</keyword>
<dbReference type="RefSeq" id="XP_018697902.1">
    <property type="nucleotide sequence ID" value="XM_018832023.1"/>
</dbReference>
<keyword evidence="4" id="KW-0521">NADP</keyword>
<evidence type="ECO:0000256" key="6">
    <source>
        <dbReference type="SAM" id="MobiDB-lite"/>
    </source>
</evidence>
<comment type="similarity">
    <text evidence="1">Belongs to the FMO family.</text>
</comment>
<dbReference type="SUPFAM" id="SSF51905">
    <property type="entry name" value="FAD/NAD(P)-binding domain"/>
    <property type="match status" value="2"/>
</dbReference>
<comment type="caution">
    <text evidence="7">The sequence shown here is derived from an EMBL/GenBank/DDBJ whole genome shotgun (WGS) entry which is preliminary data.</text>
</comment>
<evidence type="ECO:0000313" key="7">
    <source>
        <dbReference type="EMBL" id="OAP64535.1"/>
    </source>
</evidence>
<gene>
    <name evidence="7" type="ORF">AYL99_00507</name>
</gene>
<proteinExistence type="inferred from homology"/>
<keyword evidence="8" id="KW-1185">Reference proteome</keyword>
<dbReference type="InterPro" id="IPR020946">
    <property type="entry name" value="Flavin_mOase-like"/>
</dbReference>
<dbReference type="AlphaFoldDB" id="A0A178ZZY3"/>
<dbReference type="GeneID" id="30004677"/>
<evidence type="ECO:0000256" key="2">
    <source>
        <dbReference type="ARBA" id="ARBA00022630"/>
    </source>
</evidence>
<evidence type="ECO:0000256" key="5">
    <source>
        <dbReference type="ARBA" id="ARBA00023002"/>
    </source>
</evidence>
<dbReference type="GO" id="GO:0050660">
    <property type="term" value="F:flavin adenine dinucleotide binding"/>
    <property type="evidence" value="ECO:0007669"/>
    <property type="project" value="InterPro"/>
</dbReference>